<protein>
    <recommendedName>
        <fullName evidence="10">NF-X1-type domain-containing protein</fullName>
    </recommendedName>
</protein>
<evidence type="ECO:0000256" key="8">
    <source>
        <dbReference type="ARBA" id="ARBA00022840"/>
    </source>
</evidence>
<evidence type="ECO:0000259" key="10">
    <source>
        <dbReference type="SMART" id="SM00438"/>
    </source>
</evidence>
<keyword evidence="5" id="KW-0378">Hydrolase</keyword>
<keyword evidence="2" id="KW-0677">Repeat</keyword>
<feature type="domain" description="NF-X1-type" evidence="10">
    <location>
        <begin position="1851"/>
        <end position="1869"/>
    </location>
</feature>
<evidence type="ECO:0000313" key="12">
    <source>
        <dbReference type="Proteomes" id="UP000024635"/>
    </source>
</evidence>
<reference evidence="12" key="1">
    <citation type="journal article" date="2015" name="Nat. Genet.">
        <title>The genome and transcriptome of the zoonotic hookworm Ancylostoma ceylanicum identify infection-specific gene families.</title>
        <authorList>
            <person name="Schwarz E.M."/>
            <person name="Hu Y."/>
            <person name="Antoshechkin I."/>
            <person name="Miller M.M."/>
            <person name="Sternberg P.W."/>
            <person name="Aroian R.V."/>
        </authorList>
    </citation>
    <scope>NUCLEOTIDE SEQUENCE</scope>
    <source>
        <strain evidence="12">HY135</strain>
    </source>
</reference>
<feature type="domain" description="NF-X1-type" evidence="10">
    <location>
        <begin position="1795"/>
        <end position="1817"/>
    </location>
</feature>
<keyword evidence="12" id="KW-1185">Reference proteome</keyword>
<dbReference type="InterPro" id="IPR057373">
    <property type="entry name" value="ZNFX1"/>
</dbReference>
<keyword evidence="8" id="KW-0067">ATP-binding</keyword>
<dbReference type="InterPro" id="IPR013783">
    <property type="entry name" value="Ig-like_fold"/>
</dbReference>
<dbReference type="InterPro" id="IPR045055">
    <property type="entry name" value="DNA2/NAM7-like"/>
</dbReference>
<evidence type="ECO:0000256" key="5">
    <source>
        <dbReference type="ARBA" id="ARBA00022801"/>
    </source>
</evidence>
<evidence type="ECO:0000256" key="1">
    <source>
        <dbReference type="ARBA" id="ARBA00022723"/>
    </source>
</evidence>
<evidence type="ECO:0000256" key="9">
    <source>
        <dbReference type="SAM" id="MobiDB-lite"/>
    </source>
</evidence>
<dbReference type="PANTHER" id="PTHR10887">
    <property type="entry name" value="DNA2/NAM7 HELICASE FAMILY"/>
    <property type="match status" value="1"/>
</dbReference>
<dbReference type="InterPro" id="IPR027417">
    <property type="entry name" value="P-loop_NTPase"/>
</dbReference>
<evidence type="ECO:0000256" key="3">
    <source>
        <dbReference type="ARBA" id="ARBA00022741"/>
    </source>
</evidence>
<evidence type="ECO:0000256" key="4">
    <source>
        <dbReference type="ARBA" id="ARBA00022771"/>
    </source>
</evidence>
<comment type="caution">
    <text evidence="11">The sequence shown here is derived from an EMBL/GenBank/DDBJ whole genome shotgun (WGS) entry which is preliminary data.</text>
</comment>
<accession>A0A016UZC8</accession>
<dbReference type="CDD" id="cd18808">
    <property type="entry name" value="SF1_C_Upf1"/>
    <property type="match status" value="1"/>
</dbReference>
<keyword evidence="7" id="KW-0862">Zinc</keyword>
<dbReference type="STRING" id="53326.A0A016UZC8"/>
<dbReference type="SUPFAM" id="SSF49354">
    <property type="entry name" value="PapD-like"/>
    <property type="match status" value="1"/>
</dbReference>
<dbReference type="GO" id="GO:0005694">
    <property type="term" value="C:chromosome"/>
    <property type="evidence" value="ECO:0007669"/>
    <property type="project" value="UniProtKB-ARBA"/>
</dbReference>
<dbReference type="InterPro" id="IPR041677">
    <property type="entry name" value="DNA2/NAM7_AAA_11"/>
</dbReference>
<dbReference type="EMBL" id="JARK01001357">
    <property type="protein sequence ID" value="EYC20784.1"/>
    <property type="molecule type" value="Genomic_DNA"/>
</dbReference>
<feature type="compositionally biased region" description="Basic and acidic residues" evidence="9">
    <location>
        <begin position="310"/>
        <end position="361"/>
    </location>
</feature>
<dbReference type="CDD" id="cd06008">
    <property type="entry name" value="NF-X1-zinc-finger"/>
    <property type="match status" value="1"/>
</dbReference>
<proteinExistence type="predicted"/>
<dbReference type="SMART" id="SM00438">
    <property type="entry name" value="ZnF_NFX"/>
    <property type="match status" value="7"/>
</dbReference>
<dbReference type="InterPro" id="IPR000967">
    <property type="entry name" value="Znf_NFX1"/>
</dbReference>
<dbReference type="InterPro" id="IPR047187">
    <property type="entry name" value="SF1_C_Upf1"/>
</dbReference>
<name>A0A016UZC8_9BILA</name>
<dbReference type="Pfam" id="PF13087">
    <property type="entry name" value="AAA_12"/>
    <property type="match status" value="1"/>
</dbReference>
<keyword evidence="3" id="KW-0547">Nucleotide-binding</keyword>
<organism evidence="11 12">
    <name type="scientific">Ancylostoma ceylanicum</name>
    <dbReference type="NCBI Taxonomy" id="53326"/>
    <lineage>
        <taxon>Eukaryota</taxon>
        <taxon>Metazoa</taxon>
        <taxon>Ecdysozoa</taxon>
        <taxon>Nematoda</taxon>
        <taxon>Chromadorea</taxon>
        <taxon>Rhabditida</taxon>
        <taxon>Rhabditina</taxon>
        <taxon>Rhabditomorpha</taxon>
        <taxon>Strongyloidea</taxon>
        <taxon>Ancylostomatidae</taxon>
        <taxon>Ancylostomatinae</taxon>
        <taxon>Ancylostoma</taxon>
    </lineage>
</organism>
<sequence length="2339" mass="265990">MYRLLFRELNCPEMSLKVERCIASPPSAPAGTTVHRLVSLTEEKVAFKVWIGGKSRYYAVKPEEGFIDSGEMIRLIVRPTTDQFPPANLMIKWAETDDDEDDVENALRGNGRSGQIIHPLNSKNLYDDKRYPSAMLKAYDDQWADLRRPWMLVKFGYATVAIRNEDLIWKAVEKITEELSYYAIFLEHRPLYYSLSCLVEKQSSVRCIQIANDIRRHLQAAQPSTYPVLLLIDDYEGKFTRFIKYHFSKDVYIFGLSGQEALDIASSSPDKPFRELRGWCNEFASLVQDSERGRNSPSPKPHPNVLGHPLENRKISRQKPDDPGGPYRDRGKPPDRYRLREDRDDFYRPREKSPADRRPVVEDSSAYRYPDLNEASSDRRSIRDQPSNNFSRLHENQGDFYRSRERPTEERHRAREHGSRHSYRERESSLDSSRSYRRDGKLDSSSCPRDHLRDESVEQSDYDSDEGLRDYVLANVAVVLATAAASGSPTAVADSSARIHYTCMCALGSPPDNKKIATAQDIALALDYANDNRSDENIVLHLAVPYLFNRLASPFRDIVPNINLMRLVHISCSVKSDIEEVYDASRRIIQSLISSRYIRNICDWFGYPAVRNSSMWSEDLSDLLVAVMHLFLIISKYDCYEEEVYNAWKTYYDVLTAFPETFWARMPARSWLEEMAKRLEHLGGTQQSREAAEEQRPRVPIRDEEIERDFAKNTTSERPPHYNDVREEVFAPPLWEECEKQAPPCDFRELSEIPVKKDIYNAEVSYLRRAIIDGKYNDAAHYLDVQFRLFREDLISPLRDGIAVYKRNGTTRCQKVTEDGDQVTSDLLIFEIEDLEGVQVRGLDGSLCRYARLTAESRSHPALSRNLMFGQIVCLSSDGFNEDMHLAKIVEREQTEENGSIAFTILDENGGIVKNRPYQIAEPQSYLVAYQHVLSALKSFSAYNPIPFERYIVYGKCDVRKPVYMRIEENVEDIVEDSEISRYYENVRKDARAVIAKSGDDYDSDLEEELETPIIKKKLGVINEYELERIKIKDKVHELSKLNEEFSTSRLDDSQRHAVIQALTSELAIIQGPPGTGKTFIGVEIARIMLQNRSRWGITEPILVIAFTNNAVDQFAEKLIYKVESDLQKGYLCHDGPLCARLGSKSESDMLKRRRFMKNDLVTEWTYDFNSDDAIQEVSGAFKTKRDAQQMLAEASFVLHIFKRSLIGYQALAKSAVIPERFKVELSMWKATHCDSAGHALDNDEALACWLLDKVYNKGESRMGMLPSDDEEDSEADMHSMVDDMEEGVPLEKLLEDVNQLAIDEEEALDEFYLTDRKWDIVRESEAERNVILLGKGYKVNTKVWNSGALKPVDRVLVNECVDAKESILKVKPMTPEDAENVKSIFSLTKQRRWELYMYWIEQLREKTRQQLPSLIEAFRIACERLKSAQLRRDAEVLRRCLVIFATTTGAAKERDLLAKTRCRVVFAEEAAEVLEAHILASLVPSVEHLVLIGDHQQLRPNPTVYDLAREYHLDVSMFERLVKNGYPFSNLKVQHRMNPDITENIIRPYFYPELIDDASVLEYPPVPGMDKRCFFWMHEVRESTTPASLSHRNDHEIKMAVELISYLTKQGIGFDEITVIAAYSAQMTALRESIGAAFGKKTSGQPVVAVETVDSFQGKENRIVIVSLVRSEMDGVGFLAVKNRITVALTRAQHGMYVVGNLGYLSECSSFWDKICNRMFESHLVSSILTIKCQSHGNVQEIEDPSEFAEKSPEGGCQEICGASLQCGHSCPRRCHPIDDHATYTCIQPCLKRCKDERYRHQCQRVCSEECGSCMHVVTVSLDCGHLTNVVCSALSTVRCGERCEKVLKCGHQCSNPCGKPCATLCREPVVISRKTCGHTWTVACNEAKLSLTCPMPCQEILPCGHLCAELCGQPCTFDCKAEVRRQLKCGHPILVPCCEDESLRQCQVPLLRELERCGHSVMIPCHAGKDSRYCPAVCGKQLLCGHQCLRNCGECYVAGGCKCESICGKLMICGHRCVKSCGVPCGPCPAPCLSSCKHQDCGSSDQIQTIKYGRTCSQPCVLCPKLCDNSCQHRSCGKKCYEVCDVKPCDQPCTQRLICGHACLGMCNEPCPRLCGTCSRQGYVSVISEYLGAVDALTKLPRIIEIAGCHHVFPVEYLDKHMTAAQNQSTIPQCPYPECGRPITRTQRYARILKKQNLDKYFERVGSMTTSESSRTKLMNGCWNILQKELADCKKIQKTASMRKVPKRHAELLNSVIDTTADASRCLAQERLTRTDLYSFWKDYTKLVVVLSRLTQSFVTGVPMSRSTPIVRELFFELVPRGRVHEAFVGSLHLSLY</sequence>
<evidence type="ECO:0000256" key="2">
    <source>
        <dbReference type="ARBA" id="ARBA00022737"/>
    </source>
</evidence>
<dbReference type="Proteomes" id="UP000024635">
    <property type="component" value="Unassembled WGS sequence"/>
</dbReference>
<evidence type="ECO:0000313" key="11">
    <source>
        <dbReference type="EMBL" id="EYC20784.1"/>
    </source>
</evidence>
<keyword evidence="6" id="KW-0347">Helicase</keyword>
<dbReference type="GO" id="GO:0008270">
    <property type="term" value="F:zinc ion binding"/>
    <property type="evidence" value="ECO:0007669"/>
    <property type="project" value="UniProtKB-KW"/>
</dbReference>
<feature type="compositionally biased region" description="Basic and acidic residues" evidence="9">
    <location>
        <begin position="392"/>
        <end position="456"/>
    </location>
</feature>
<dbReference type="GO" id="GO:0016787">
    <property type="term" value="F:hydrolase activity"/>
    <property type="evidence" value="ECO:0007669"/>
    <property type="project" value="UniProtKB-KW"/>
</dbReference>
<dbReference type="InterPro" id="IPR041679">
    <property type="entry name" value="DNA2/NAM7-like_C"/>
</dbReference>
<dbReference type="OrthoDB" id="2423195at2759"/>
<dbReference type="GO" id="GO:0031380">
    <property type="term" value="C:nuclear RNA-directed RNA polymerase complex"/>
    <property type="evidence" value="ECO:0007669"/>
    <property type="project" value="TreeGrafter"/>
</dbReference>
<keyword evidence="4" id="KW-0863">Zinc-finger</keyword>
<evidence type="ECO:0000256" key="7">
    <source>
        <dbReference type="ARBA" id="ARBA00022833"/>
    </source>
</evidence>
<dbReference type="GO" id="GO:0031048">
    <property type="term" value="P:regulatory ncRNA-mediated heterochromatin formation"/>
    <property type="evidence" value="ECO:0007669"/>
    <property type="project" value="TreeGrafter"/>
</dbReference>
<feature type="domain" description="NF-X1-type" evidence="10">
    <location>
        <begin position="1905"/>
        <end position="1923"/>
    </location>
</feature>
<dbReference type="Gene3D" id="3.40.50.300">
    <property type="entry name" value="P-loop containing nucleotide triphosphate hydrolases"/>
    <property type="match status" value="3"/>
</dbReference>
<feature type="domain" description="NF-X1-type" evidence="10">
    <location>
        <begin position="2078"/>
        <end position="2097"/>
    </location>
</feature>
<dbReference type="Pfam" id="PF25396">
    <property type="entry name" value="ZNFX1"/>
    <property type="match status" value="1"/>
</dbReference>
<feature type="domain" description="NF-X1-type" evidence="10">
    <location>
        <begin position="1959"/>
        <end position="1982"/>
    </location>
</feature>
<dbReference type="GO" id="GO:0005524">
    <property type="term" value="F:ATP binding"/>
    <property type="evidence" value="ECO:0007669"/>
    <property type="project" value="UniProtKB-KW"/>
</dbReference>
<feature type="region of interest" description="Disordered" evidence="9">
    <location>
        <begin position="290"/>
        <end position="464"/>
    </location>
</feature>
<dbReference type="InterPro" id="IPR008962">
    <property type="entry name" value="PapD-like_sf"/>
</dbReference>
<feature type="domain" description="NF-X1-type" evidence="10">
    <location>
        <begin position="1768"/>
        <end position="1793"/>
    </location>
</feature>
<evidence type="ECO:0000256" key="6">
    <source>
        <dbReference type="ARBA" id="ARBA00022806"/>
    </source>
</evidence>
<dbReference type="SUPFAM" id="SSF52540">
    <property type="entry name" value="P-loop containing nucleoside triphosphate hydrolases"/>
    <property type="match status" value="1"/>
</dbReference>
<keyword evidence="1" id="KW-0479">Metal-binding</keyword>
<dbReference type="GO" id="GO:0004386">
    <property type="term" value="F:helicase activity"/>
    <property type="evidence" value="ECO:0007669"/>
    <property type="project" value="UniProtKB-KW"/>
</dbReference>
<dbReference type="PANTHER" id="PTHR10887:SF341">
    <property type="entry name" value="NFX1-TYPE ZINC FINGER-CONTAINING PROTEIN 1"/>
    <property type="match status" value="1"/>
</dbReference>
<dbReference type="FunFam" id="3.40.50.300:FF:000326">
    <property type="entry name" value="P-loop containing nucleoside triphosphate hydrolase"/>
    <property type="match status" value="1"/>
</dbReference>
<feature type="domain" description="NF-X1-type" evidence="10">
    <location>
        <begin position="2015"/>
        <end position="2032"/>
    </location>
</feature>
<dbReference type="Pfam" id="PF13086">
    <property type="entry name" value="AAA_11"/>
    <property type="match status" value="1"/>
</dbReference>
<gene>
    <name evidence="11" type="primary">Acey_s0021.g423</name>
    <name evidence="11" type="synonym">Acey-ZK1067.2</name>
    <name evidence="11" type="ORF">Y032_0021g423</name>
</gene>
<dbReference type="Gene3D" id="2.60.40.10">
    <property type="entry name" value="Immunoglobulins"/>
    <property type="match status" value="1"/>
</dbReference>